<feature type="chain" id="PRO_5024977569" description="START domain-containing protein" evidence="1">
    <location>
        <begin position="22"/>
        <end position="201"/>
    </location>
</feature>
<proteinExistence type="predicted"/>
<dbReference type="AlphaFoldDB" id="A0A653QHX4"/>
<protein>
    <recommendedName>
        <fullName evidence="4">START domain-containing protein</fullName>
    </recommendedName>
</protein>
<evidence type="ECO:0000256" key="1">
    <source>
        <dbReference type="SAM" id="SignalP"/>
    </source>
</evidence>
<accession>A0A653QHX4</accession>
<dbReference type="InterPro" id="IPR023393">
    <property type="entry name" value="START-like_dom_sf"/>
</dbReference>
<keyword evidence="1" id="KW-0732">Signal</keyword>
<name>A0A653QHX4_9FLAO</name>
<keyword evidence="3" id="KW-1185">Reference proteome</keyword>
<sequence>MKRIKIIGIVALWLTSINVFTQSRNWKTETAKDGKTTVKYELVKEDEGTHFYYIAQTTANVTLDELDSYFSNTNNHKNFLERTPITQEIEKISEQAWLAYYYFDAPWPMADSDIVIKIDRVKKEDKLVFTATAASSDYKQDDVKRMSNYKVVYEFEKVDQNTTKITYNADYIPVGSVPNFLAKTWFPEGPATIVKNIGSTK</sequence>
<evidence type="ECO:0008006" key="4">
    <source>
        <dbReference type="Google" id="ProtNLM"/>
    </source>
</evidence>
<evidence type="ECO:0000313" key="2">
    <source>
        <dbReference type="EMBL" id="VXB41814.1"/>
    </source>
</evidence>
<dbReference type="Gene3D" id="3.30.530.20">
    <property type="match status" value="1"/>
</dbReference>
<dbReference type="RefSeq" id="WP_159302453.1">
    <property type="nucleotide sequence ID" value="NZ_LR733271.1"/>
</dbReference>
<reference evidence="2 3" key="1">
    <citation type="submission" date="2019-10" db="EMBL/GenBank/DDBJ databases">
        <authorList>
            <person name="Karimi E."/>
        </authorList>
    </citation>
    <scope>NUCLEOTIDE SEQUENCE [LARGE SCALE GENOMIC DNA]</scope>
    <source>
        <strain evidence="2">Maribacter sp. 151</strain>
    </source>
</reference>
<evidence type="ECO:0000313" key="3">
    <source>
        <dbReference type="Proteomes" id="UP000430202"/>
    </source>
</evidence>
<dbReference type="SUPFAM" id="SSF55961">
    <property type="entry name" value="Bet v1-like"/>
    <property type="match status" value="1"/>
</dbReference>
<gene>
    <name evidence="2" type="ORF">MARI151_20550</name>
</gene>
<dbReference type="EMBL" id="CABWLR010000002">
    <property type="protein sequence ID" value="VXB41814.1"/>
    <property type="molecule type" value="Genomic_DNA"/>
</dbReference>
<organism evidence="2 3">
    <name type="scientific">Maribacter litoralis</name>
    <dbReference type="NCBI Taxonomy" id="2059726"/>
    <lineage>
        <taxon>Bacteria</taxon>
        <taxon>Pseudomonadati</taxon>
        <taxon>Bacteroidota</taxon>
        <taxon>Flavobacteriia</taxon>
        <taxon>Flavobacteriales</taxon>
        <taxon>Flavobacteriaceae</taxon>
        <taxon>Maribacter</taxon>
    </lineage>
</organism>
<dbReference type="Proteomes" id="UP000430202">
    <property type="component" value="Unassembled WGS sequence"/>
</dbReference>
<feature type="signal peptide" evidence="1">
    <location>
        <begin position="1"/>
        <end position="21"/>
    </location>
</feature>